<feature type="region of interest" description="Disordered" evidence="1">
    <location>
        <begin position="167"/>
        <end position="225"/>
    </location>
</feature>
<dbReference type="OrthoDB" id="6159439at2759"/>
<comment type="caution">
    <text evidence="2">The sequence shown here is derived from an EMBL/GenBank/DDBJ whole genome shotgun (WGS) entry which is preliminary data.</text>
</comment>
<dbReference type="Proteomes" id="UP000198287">
    <property type="component" value="Unassembled WGS sequence"/>
</dbReference>
<feature type="compositionally biased region" description="Polar residues" evidence="1">
    <location>
        <begin position="210"/>
        <end position="223"/>
    </location>
</feature>
<evidence type="ECO:0000313" key="3">
    <source>
        <dbReference type="Proteomes" id="UP000198287"/>
    </source>
</evidence>
<gene>
    <name evidence="2" type="ORF">Fcan01_21359</name>
</gene>
<dbReference type="AlphaFoldDB" id="A0A226DHX6"/>
<keyword evidence="3" id="KW-1185">Reference proteome</keyword>
<feature type="compositionally biased region" description="Low complexity" evidence="1">
    <location>
        <begin position="106"/>
        <end position="117"/>
    </location>
</feature>
<accession>A0A226DHX6</accession>
<organism evidence="2 3">
    <name type="scientific">Folsomia candida</name>
    <name type="common">Springtail</name>
    <dbReference type="NCBI Taxonomy" id="158441"/>
    <lineage>
        <taxon>Eukaryota</taxon>
        <taxon>Metazoa</taxon>
        <taxon>Ecdysozoa</taxon>
        <taxon>Arthropoda</taxon>
        <taxon>Hexapoda</taxon>
        <taxon>Collembola</taxon>
        <taxon>Entomobryomorpha</taxon>
        <taxon>Isotomoidea</taxon>
        <taxon>Isotomidae</taxon>
        <taxon>Proisotominae</taxon>
        <taxon>Folsomia</taxon>
    </lineage>
</organism>
<sequence length="313" mass="34122">MHHKISFCYTNVENDSALAVTLIHGDKVPEEPMCEAKMDPETAAGSDRIDAKSPISSTTIANDGGGGEGKVTTTMTTTSPVVVMKGPLTPFSQDDEMSSDDLISVGGSPSPSVTTSPDTFSRTHPDDGCEEEYFKPLKKLRMLKVEPPSQGNIPGVKSFSITDILSHKPATPPALSKSSSHQSGKETSGGRHNKQEVVIQQRIVRPWDPQSKSNGRRNSSDSSPLDALFQMTSKTFEGLNGHHENSGGRVGSWLRTIIKSHPDRIIPPSYAVAEQPTYFEEEEWTALTPWGVDRLARLDIAPCRALDWVLRQV</sequence>
<dbReference type="EMBL" id="LNIX01000020">
    <property type="protein sequence ID" value="OXA44201.1"/>
    <property type="molecule type" value="Genomic_DNA"/>
</dbReference>
<feature type="region of interest" description="Disordered" evidence="1">
    <location>
        <begin position="106"/>
        <end position="129"/>
    </location>
</feature>
<name>A0A226DHX6_FOLCA</name>
<reference evidence="2 3" key="1">
    <citation type="submission" date="2015-12" db="EMBL/GenBank/DDBJ databases">
        <title>The genome of Folsomia candida.</title>
        <authorList>
            <person name="Faddeeva A."/>
            <person name="Derks M.F."/>
            <person name="Anvar Y."/>
            <person name="Smit S."/>
            <person name="Van Straalen N."/>
            <person name="Roelofs D."/>
        </authorList>
    </citation>
    <scope>NUCLEOTIDE SEQUENCE [LARGE SCALE GENOMIC DNA]</scope>
    <source>
        <strain evidence="2 3">VU population</strain>
        <tissue evidence="2">Whole body</tissue>
    </source>
</reference>
<evidence type="ECO:0000313" key="2">
    <source>
        <dbReference type="EMBL" id="OXA44201.1"/>
    </source>
</evidence>
<proteinExistence type="predicted"/>
<protein>
    <submittedName>
        <fullName evidence="2">Uncharacterized protein</fullName>
    </submittedName>
</protein>
<feature type="compositionally biased region" description="Polar residues" evidence="1">
    <location>
        <begin position="176"/>
        <end position="186"/>
    </location>
</feature>
<feature type="region of interest" description="Disordered" evidence="1">
    <location>
        <begin position="41"/>
        <end position="69"/>
    </location>
</feature>
<evidence type="ECO:0000256" key="1">
    <source>
        <dbReference type="SAM" id="MobiDB-lite"/>
    </source>
</evidence>